<organism evidence="11 12">
    <name type="scientific">Diaporthe helianthi</name>
    <dbReference type="NCBI Taxonomy" id="158607"/>
    <lineage>
        <taxon>Eukaryota</taxon>
        <taxon>Fungi</taxon>
        <taxon>Dikarya</taxon>
        <taxon>Ascomycota</taxon>
        <taxon>Pezizomycotina</taxon>
        <taxon>Sordariomycetes</taxon>
        <taxon>Sordariomycetidae</taxon>
        <taxon>Diaporthales</taxon>
        <taxon>Diaporthaceae</taxon>
        <taxon>Diaporthe</taxon>
    </lineage>
</organism>
<dbReference type="PANTHER" id="PTHR15642">
    <property type="entry name" value="CYTOCHROME C OXIDASE ASSEMBLY FACTOR 3, MITOCHONDRIAL"/>
    <property type="match status" value="1"/>
</dbReference>
<evidence type="ECO:0000313" key="12">
    <source>
        <dbReference type="Proteomes" id="UP000094444"/>
    </source>
</evidence>
<keyword evidence="7 9" id="KW-0496">Mitochondrion</keyword>
<evidence type="ECO:0000259" key="10">
    <source>
        <dbReference type="Pfam" id="PF09813"/>
    </source>
</evidence>
<gene>
    <name evidence="11" type="ORF">DHEL01_v202076</name>
</gene>
<keyword evidence="9" id="KW-0999">Mitochondrion inner membrane</keyword>
<evidence type="ECO:0000313" key="11">
    <source>
        <dbReference type="EMBL" id="POS79546.1"/>
    </source>
</evidence>
<protein>
    <recommendedName>
        <fullName evidence="9">Cytochrome c oxidase assembly factor 3</fullName>
    </recommendedName>
</protein>
<dbReference type="InterPro" id="IPR041752">
    <property type="entry name" value="Coa3"/>
</dbReference>
<comment type="function">
    <text evidence="1 9">Required for assembly of cytochrome c oxidase (complex IV).</text>
</comment>
<dbReference type="GO" id="GO:0005743">
    <property type="term" value="C:mitochondrial inner membrane"/>
    <property type="evidence" value="ECO:0007669"/>
    <property type="project" value="UniProtKB-UniRule"/>
</dbReference>
<evidence type="ECO:0000256" key="1">
    <source>
        <dbReference type="ARBA" id="ARBA00003064"/>
    </source>
</evidence>
<dbReference type="Pfam" id="PF09813">
    <property type="entry name" value="Coa3_cc"/>
    <property type="match status" value="1"/>
</dbReference>
<dbReference type="OrthoDB" id="10018333at2759"/>
<dbReference type="Proteomes" id="UP000094444">
    <property type="component" value="Unassembled WGS sequence"/>
</dbReference>
<sequence length="79" mass="8797">MAGIDHSSYYTRKNAQSAALLRARRPYLVKNAMTGLAITSIAAGIYWYTITAVGQDEFEDVKIPEAPMHQAQEINNPKK</sequence>
<evidence type="ECO:0000256" key="7">
    <source>
        <dbReference type="ARBA" id="ARBA00023128"/>
    </source>
</evidence>
<comment type="subcellular location">
    <subcellularLocation>
        <location evidence="2">Mitochondrion membrane</location>
        <topology evidence="2">Single-pass membrane protein</topology>
    </subcellularLocation>
</comment>
<comment type="subunit">
    <text evidence="4 9">Component of 250-400 kDa complexes called cytochrome oxidase assembly intermediates or COA complexes.</text>
</comment>
<reference evidence="11" key="1">
    <citation type="submission" date="2017-09" db="EMBL/GenBank/DDBJ databases">
        <title>Polyketide synthases of a Diaporthe helianthi virulent isolate.</title>
        <authorList>
            <person name="Baroncelli R."/>
        </authorList>
    </citation>
    <scope>NUCLEOTIDE SEQUENCE [LARGE SCALE GENOMIC DNA]</scope>
    <source>
        <strain evidence="11">7/96</strain>
    </source>
</reference>
<evidence type="ECO:0000256" key="9">
    <source>
        <dbReference type="RuleBase" id="RU367056"/>
    </source>
</evidence>
<feature type="domain" description="Cytochrome c oxidase assembly factor 3 mitochondrial coiled-coil" evidence="10">
    <location>
        <begin position="20"/>
        <end position="65"/>
    </location>
</feature>
<evidence type="ECO:0000256" key="5">
    <source>
        <dbReference type="ARBA" id="ARBA00022692"/>
    </source>
</evidence>
<evidence type="ECO:0000256" key="2">
    <source>
        <dbReference type="ARBA" id="ARBA00004304"/>
    </source>
</evidence>
<dbReference type="InterPro" id="IPR018628">
    <property type="entry name" value="Coa3_CC"/>
</dbReference>
<keyword evidence="6 9" id="KW-1133">Transmembrane helix</keyword>
<dbReference type="STRING" id="158607.A0A2P5IAT1"/>
<keyword evidence="8 9" id="KW-0472">Membrane</keyword>
<dbReference type="AlphaFoldDB" id="A0A2P5IAT1"/>
<dbReference type="EMBL" id="MAVT02000106">
    <property type="protein sequence ID" value="POS79546.1"/>
    <property type="molecule type" value="Genomic_DNA"/>
</dbReference>
<keyword evidence="5 9" id="KW-0812">Transmembrane</keyword>
<keyword evidence="12" id="KW-1185">Reference proteome</keyword>
<feature type="transmembrane region" description="Helical" evidence="9">
    <location>
        <begin position="27"/>
        <end position="48"/>
    </location>
</feature>
<dbReference type="GO" id="GO:0033617">
    <property type="term" value="P:mitochondrial respiratory chain complex IV assembly"/>
    <property type="evidence" value="ECO:0007669"/>
    <property type="project" value="UniProtKB-UniRule"/>
</dbReference>
<comment type="caution">
    <text evidence="11">The sequence shown here is derived from an EMBL/GenBank/DDBJ whole genome shotgun (WGS) entry which is preliminary data.</text>
</comment>
<proteinExistence type="inferred from homology"/>
<evidence type="ECO:0000256" key="8">
    <source>
        <dbReference type="ARBA" id="ARBA00023136"/>
    </source>
</evidence>
<accession>A0A2P5IAT1</accession>
<comment type="similarity">
    <text evidence="3 9">Belongs to the COA3 family.</text>
</comment>
<dbReference type="PANTHER" id="PTHR15642:SF3">
    <property type="entry name" value="CYTOCHROME C OXIDASE ASSEMBLY FACTOR 3 HOMOLOG, MITOCHONDRIAL"/>
    <property type="match status" value="1"/>
</dbReference>
<dbReference type="InParanoid" id="A0A2P5IAT1"/>
<name>A0A2P5IAT1_DIAHE</name>
<evidence type="ECO:0000256" key="4">
    <source>
        <dbReference type="ARBA" id="ARBA00011351"/>
    </source>
</evidence>
<evidence type="ECO:0000256" key="6">
    <source>
        <dbReference type="ARBA" id="ARBA00022989"/>
    </source>
</evidence>
<evidence type="ECO:0000256" key="3">
    <source>
        <dbReference type="ARBA" id="ARBA00007035"/>
    </source>
</evidence>